<dbReference type="EMBL" id="VFMN01000001">
    <property type="protein sequence ID" value="TQJ08183.1"/>
    <property type="molecule type" value="Genomic_DNA"/>
</dbReference>
<organism evidence="1 2">
    <name type="scientific">Lapillicoccus jejuensis</name>
    <dbReference type="NCBI Taxonomy" id="402171"/>
    <lineage>
        <taxon>Bacteria</taxon>
        <taxon>Bacillati</taxon>
        <taxon>Actinomycetota</taxon>
        <taxon>Actinomycetes</taxon>
        <taxon>Micrococcales</taxon>
        <taxon>Intrasporangiaceae</taxon>
        <taxon>Lapillicoccus</taxon>
    </lineage>
</organism>
<dbReference type="Proteomes" id="UP000317893">
    <property type="component" value="Unassembled WGS sequence"/>
</dbReference>
<dbReference type="InterPro" id="IPR036390">
    <property type="entry name" value="WH_DNA-bd_sf"/>
</dbReference>
<gene>
    <name evidence="1" type="ORF">FB458_1267</name>
</gene>
<name>A0A542DYK8_9MICO</name>
<dbReference type="OrthoDB" id="8443918at2"/>
<reference evidence="1 2" key="1">
    <citation type="submission" date="2019-06" db="EMBL/GenBank/DDBJ databases">
        <title>Sequencing the genomes of 1000 actinobacteria strains.</title>
        <authorList>
            <person name="Klenk H.-P."/>
        </authorList>
    </citation>
    <scope>NUCLEOTIDE SEQUENCE [LARGE SCALE GENOMIC DNA]</scope>
    <source>
        <strain evidence="1 2">DSM 18607</strain>
    </source>
</reference>
<dbReference type="RefSeq" id="WP_141847717.1">
    <property type="nucleotide sequence ID" value="NZ_BAAAPR010000002.1"/>
</dbReference>
<keyword evidence="2" id="KW-1185">Reference proteome</keyword>
<dbReference type="SUPFAM" id="SSF46785">
    <property type="entry name" value="Winged helix' DNA-binding domain"/>
    <property type="match status" value="1"/>
</dbReference>
<accession>A0A542DYK8</accession>
<keyword evidence="1" id="KW-0238">DNA-binding</keyword>
<evidence type="ECO:0000313" key="1">
    <source>
        <dbReference type="EMBL" id="TQJ08183.1"/>
    </source>
</evidence>
<dbReference type="Gene3D" id="1.10.10.10">
    <property type="entry name" value="Winged helix-like DNA-binding domain superfamily/Winged helix DNA-binding domain"/>
    <property type="match status" value="1"/>
</dbReference>
<evidence type="ECO:0000313" key="2">
    <source>
        <dbReference type="Proteomes" id="UP000317893"/>
    </source>
</evidence>
<dbReference type="InterPro" id="IPR036388">
    <property type="entry name" value="WH-like_DNA-bd_sf"/>
</dbReference>
<proteinExistence type="predicted"/>
<dbReference type="AlphaFoldDB" id="A0A542DYK8"/>
<sequence>MATSPTRLLLLGAVLIFEPVNAYQVRRELRSWGVDEWAHLNPGSIYSGLGTLARQGHLVQHALSEGGREVAVYTSTTQGRGEFGRLMEEAVTVVDLSAPLAFQTALTLMPLLDRATMRDLVRRRLERVDGWRRRVEEQAPPHGVVPPHVRVLVEHWERSARVERELAQGLLADIEAGRLAFAGEPDDWAPPQDDPGWQMASDRRRYVAALGLDGDEPGERP</sequence>
<protein>
    <submittedName>
        <fullName evidence="1">DNA-binding PadR family transcriptional regulator</fullName>
    </submittedName>
</protein>
<comment type="caution">
    <text evidence="1">The sequence shown here is derived from an EMBL/GenBank/DDBJ whole genome shotgun (WGS) entry which is preliminary data.</text>
</comment>
<dbReference type="GO" id="GO:0003677">
    <property type="term" value="F:DNA binding"/>
    <property type="evidence" value="ECO:0007669"/>
    <property type="project" value="UniProtKB-KW"/>
</dbReference>